<keyword evidence="2" id="KW-0812">Transmembrane</keyword>
<keyword evidence="2" id="KW-1133">Transmembrane helix</keyword>
<dbReference type="Proteomes" id="UP000662703">
    <property type="component" value="Unassembled WGS sequence"/>
</dbReference>
<keyword evidence="2" id="KW-0472">Membrane</keyword>
<comment type="subcellular location">
    <subcellularLocation>
        <location evidence="1">Cell inner membrane</location>
        <topology evidence="1">Multi-pass membrane protein</topology>
    </subcellularLocation>
</comment>
<evidence type="ECO:0000313" key="4">
    <source>
        <dbReference type="EMBL" id="MBF5058483.1"/>
    </source>
</evidence>
<feature type="transmembrane region" description="Helical" evidence="2">
    <location>
        <begin position="276"/>
        <end position="296"/>
    </location>
</feature>
<sequence>PLMPYGIIVGAILVLFSDLLGRHLDEFSAPIILPVMLLGVLVYEKLSKHLLHLFSLFLVPMLFLSFLGIWEGYQALSTGTTPAGVSPAELEDILWAEFWRNLVLGGFLVVHYLVKTGDQDPHYKPEAGVSEKMEGALRLATNETTGHIGALLMLMALSVSTGGIIERSGLLEMLPETFPSIWIAMGILVVTMVIIGMIMDPYGAVILVNATIAQVAFDNGIAPLHFWMITLVAFELGYLTPPVALNHLLTRQVVGDDEVESAKIHTGSFFRRYEKFILPIAVMLTALLIVSFLPLISDGLHEWLFQKIQAG</sequence>
<accession>A0ABS0AWF6</accession>
<feature type="transmembrane region" description="Helical" evidence="2">
    <location>
        <begin position="50"/>
        <end position="73"/>
    </location>
</feature>
<feature type="transmembrane region" description="Helical" evidence="2">
    <location>
        <begin position="5"/>
        <end position="21"/>
    </location>
</feature>
<name>A0ABS0AWF6_9GAMM</name>
<dbReference type="RefSeq" id="WP_194866422.1">
    <property type="nucleotide sequence ID" value="NZ_ARXX01000120.1"/>
</dbReference>
<keyword evidence="1" id="KW-1003">Cell membrane</keyword>
<evidence type="ECO:0000259" key="3">
    <source>
        <dbReference type="Pfam" id="PF06808"/>
    </source>
</evidence>
<feature type="non-terminal residue" evidence="4">
    <location>
        <position position="1"/>
    </location>
</feature>
<organism evidence="4 5">
    <name type="scientific">Alloalcanivorax profundimaris</name>
    <dbReference type="NCBI Taxonomy" id="2735259"/>
    <lineage>
        <taxon>Bacteria</taxon>
        <taxon>Pseudomonadati</taxon>
        <taxon>Pseudomonadota</taxon>
        <taxon>Gammaproteobacteria</taxon>
        <taxon>Oceanospirillales</taxon>
        <taxon>Alcanivoracaceae</taxon>
        <taxon>Alloalcanivorax</taxon>
    </lineage>
</organism>
<dbReference type="InterPro" id="IPR010656">
    <property type="entry name" value="DctM"/>
</dbReference>
<feature type="transmembrane region" description="Helical" evidence="2">
    <location>
        <begin position="177"/>
        <end position="199"/>
    </location>
</feature>
<proteinExistence type="predicted"/>
<comment type="caution">
    <text evidence="4">The sequence shown here is derived from an EMBL/GenBank/DDBJ whole genome shotgun (WGS) entry which is preliminary data.</text>
</comment>
<dbReference type="Pfam" id="PF06808">
    <property type="entry name" value="DctM"/>
    <property type="match status" value="1"/>
</dbReference>
<evidence type="ECO:0000256" key="2">
    <source>
        <dbReference type="SAM" id="Phobius"/>
    </source>
</evidence>
<feature type="transmembrane region" description="Helical" evidence="2">
    <location>
        <begin position="27"/>
        <end position="43"/>
    </location>
</feature>
<evidence type="ECO:0000256" key="1">
    <source>
        <dbReference type="RuleBase" id="RU369079"/>
    </source>
</evidence>
<feature type="transmembrane region" description="Helical" evidence="2">
    <location>
        <begin position="148"/>
        <end position="165"/>
    </location>
</feature>
<gene>
    <name evidence="4" type="ORF">Y5W_03777</name>
</gene>
<feature type="domain" description="TRAP C4-dicarboxylate transport system permease DctM subunit" evidence="3">
    <location>
        <begin position="170"/>
        <end position="293"/>
    </location>
</feature>
<keyword evidence="1" id="KW-0997">Cell inner membrane</keyword>
<reference evidence="4 5" key="1">
    <citation type="submission" date="2012-09" db="EMBL/GenBank/DDBJ databases">
        <title>Genome Sequence of alkane-degrading Bacterium Alcanivorax sp. 521-1.</title>
        <authorList>
            <person name="Lai Q."/>
            <person name="Shao Z."/>
        </authorList>
    </citation>
    <scope>NUCLEOTIDE SEQUENCE [LARGE SCALE GENOMIC DNA]</scope>
    <source>
        <strain evidence="4 5">521-1</strain>
    </source>
</reference>
<keyword evidence="5" id="KW-1185">Reference proteome</keyword>
<keyword evidence="1" id="KW-0813">Transport</keyword>
<comment type="function">
    <text evidence="1">Part of the tripartite ATP-independent periplasmic (TRAP) transport system.</text>
</comment>
<protein>
    <recommendedName>
        <fullName evidence="3">TRAP C4-dicarboxylate transport system permease DctM subunit domain-containing protein</fullName>
    </recommendedName>
</protein>
<evidence type="ECO:0000313" key="5">
    <source>
        <dbReference type="Proteomes" id="UP000662703"/>
    </source>
</evidence>
<dbReference type="EMBL" id="ARXX01000120">
    <property type="protein sequence ID" value="MBF5058483.1"/>
    <property type="molecule type" value="Genomic_DNA"/>
</dbReference>